<dbReference type="EC" id="2.7.13.3" evidence="2"/>
<keyword evidence="7" id="KW-0067">ATP-binding</keyword>
<evidence type="ECO:0000313" key="11">
    <source>
        <dbReference type="EMBL" id="GAA3229182.1"/>
    </source>
</evidence>
<keyword evidence="4" id="KW-0808">Transferase</keyword>
<dbReference type="Pfam" id="PF07730">
    <property type="entry name" value="HisKA_3"/>
    <property type="match status" value="1"/>
</dbReference>
<keyword evidence="3" id="KW-0597">Phosphoprotein</keyword>
<accession>A0ABP6QHX6</accession>
<dbReference type="PANTHER" id="PTHR24421">
    <property type="entry name" value="NITRATE/NITRITE SENSOR PROTEIN NARX-RELATED"/>
    <property type="match status" value="1"/>
</dbReference>
<evidence type="ECO:0000256" key="1">
    <source>
        <dbReference type="ARBA" id="ARBA00000085"/>
    </source>
</evidence>
<dbReference type="SUPFAM" id="SSF55874">
    <property type="entry name" value="ATPase domain of HSP90 chaperone/DNA topoisomerase II/histidine kinase"/>
    <property type="match status" value="1"/>
</dbReference>
<feature type="domain" description="Histidine kinase/HSP90-like ATPase" evidence="9">
    <location>
        <begin position="154"/>
        <end position="241"/>
    </location>
</feature>
<keyword evidence="6 11" id="KW-0418">Kinase</keyword>
<keyword evidence="12" id="KW-1185">Reference proteome</keyword>
<dbReference type="GO" id="GO:0016301">
    <property type="term" value="F:kinase activity"/>
    <property type="evidence" value="ECO:0007669"/>
    <property type="project" value="UniProtKB-KW"/>
</dbReference>
<dbReference type="InterPro" id="IPR050482">
    <property type="entry name" value="Sensor_HK_TwoCompSys"/>
</dbReference>
<dbReference type="Gene3D" id="3.30.565.10">
    <property type="entry name" value="Histidine kinase-like ATPase, C-terminal domain"/>
    <property type="match status" value="1"/>
</dbReference>
<protein>
    <recommendedName>
        <fullName evidence="2">histidine kinase</fullName>
        <ecNumber evidence="2">2.7.13.3</ecNumber>
    </recommendedName>
</protein>
<evidence type="ECO:0000259" key="9">
    <source>
        <dbReference type="Pfam" id="PF02518"/>
    </source>
</evidence>
<reference evidence="12" key="1">
    <citation type="journal article" date="2019" name="Int. J. Syst. Evol. Microbiol.">
        <title>The Global Catalogue of Microorganisms (GCM) 10K type strain sequencing project: providing services to taxonomists for standard genome sequencing and annotation.</title>
        <authorList>
            <consortium name="The Broad Institute Genomics Platform"/>
            <consortium name="The Broad Institute Genome Sequencing Center for Infectious Disease"/>
            <person name="Wu L."/>
            <person name="Ma J."/>
        </authorList>
    </citation>
    <scope>NUCLEOTIDE SEQUENCE [LARGE SCALE GENOMIC DNA]</scope>
    <source>
        <strain evidence="12">JCM 9377</strain>
    </source>
</reference>
<dbReference type="CDD" id="cd16917">
    <property type="entry name" value="HATPase_UhpB-NarQ-NarX-like"/>
    <property type="match status" value="1"/>
</dbReference>
<evidence type="ECO:0000256" key="8">
    <source>
        <dbReference type="ARBA" id="ARBA00023012"/>
    </source>
</evidence>
<dbReference type="InterPro" id="IPR011712">
    <property type="entry name" value="Sig_transdc_His_kin_sub3_dim/P"/>
</dbReference>
<dbReference type="Gene3D" id="1.20.5.1930">
    <property type="match status" value="1"/>
</dbReference>
<gene>
    <name evidence="11" type="ORF">GCM10010468_58950</name>
</gene>
<name>A0ABP6QHX6_9ACTN</name>
<feature type="domain" description="Signal transduction histidine kinase subgroup 3 dimerisation and phosphoacceptor" evidence="10">
    <location>
        <begin position="50"/>
        <end position="117"/>
    </location>
</feature>
<dbReference type="InterPro" id="IPR003594">
    <property type="entry name" value="HATPase_dom"/>
</dbReference>
<sequence>MVGMTIGLVAFLAGLVVGVLVTRRRAPHAEVRASELQRSRERIVAAAEEERRRLRHDLHDGLGSTLASLAMALDTARLTLGTAPERIGPLLIDLRERLAAAIGDIRELVADLRPPALDDLGLAAAVQGLAEGVDGMKIEVKFGGQLDELPAAVEVAAYRIVQEALTNVSRHSLAPWALVRLSRGTDALHLVVADPGRGLRPECPDGAGLAAMRERAAEVGGVCTVGPRPGGGTAVIARLPLLPSRQKE</sequence>
<keyword evidence="5" id="KW-0547">Nucleotide-binding</keyword>
<dbReference type="Pfam" id="PF02518">
    <property type="entry name" value="HATPase_c"/>
    <property type="match status" value="1"/>
</dbReference>
<evidence type="ECO:0000256" key="5">
    <source>
        <dbReference type="ARBA" id="ARBA00022741"/>
    </source>
</evidence>
<evidence type="ECO:0000256" key="3">
    <source>
        <dbReference type="ARBA" id="ARBA00022553"/>
    </source>
</evidence>
<dbReference type="EMBL" id="BAAAUV010000019">
    <property type="protein sequence ID" value="GAA3229182.1"/>
    <property type="molecule type" value="Genomic_DNA"/>
</dbReference>
<keyword evidence="8" id="KW-0902">Two-component regulatory system</keyword>
<dbReference type="InterPro" id="IPR036890">
    <property type="entry name" value="HATPase_C_sf"/>
</dbReference>
<evidence type="ECO:0000256" key="2">
    <source>
        <dbReference type="ARBA" id="ARBA00012438"/>
    </source>
</evidence>
<evidence type="ECO:0000256" key="6">
    <source>
        <dbReference type="ARBA" id="ARBA00022777"/>
    </source>
</evidence>
<organism evidence="11 12">
    <name type="scientific">Actinocorallia longicatena</name>
    <dbReference type="NCBI Taxonomy" id="111803"/>
    <lineage>
        <taxon>Bacteria</taxon>
        <taxon>Bacillati</taxon>
        <taxon>Actinomycetota</taxon>
        <taxon>Actinomycetes</taxon>
        <taxon>Streptosporangiales</taxon>
        <taxon>Thermomonosporaceae</taxon>
        <taxon>Actinocorallia</taxon>
    </lineage>
</organism>
<evidence type="ECO:0000256" key="4">
    <source>
        <dbReference type="ARBA" id="ARBA00022679"/>
    </source>
</evidence>
<comment type="caution">
    <text evidence="11">The sequence shown here is derived from an EMBL/GenBank/DDBJ whole genome shotgun (WGS) entry which is preliminary data.</text>
</comment>
<evidence type="ECO:0000256" key="7">
    <source>
        <dbReference type="ARBA" id="ARBA00022840"/>
    </source>
</evidence>
<dbReference type="PANTHER" id="PTHR24421:SF10">
    <property type="entry name" value="NITRATE_NITRITE SENSOR PROTEIN NARQ"/>
    <property type="match status" value="1"/>
</dbReference>
<evidence type="ECO:0000313" key="12">
    <source>
        <dbReference type="Proteomes" id="UP001501237"/>
    </source>
</evidence>
<proteinExistence type="predicted"/>
<comment type="catalytic activity">
    <reaction evidence="1">
        <text>ATP + protein L-histidine = ADP + protein N-phospho-L-histidine.</text>
        <dbReference type="EC" id="2.7.13.3"/>
    </reaction>
</comment>
<dbReference type="Proteomes" id="UP001501237">
    <property type="component" value="Unassembled WGS sequence"/>
</dbReference>
<evidence type="ECO:0000259" key="10">
    <source>
        <dbReference type="Pfam" id="PF07730"/>
    </source>
</evidence>